<sequence>MPYSWQEVAEAWCVTLDDFLGTRHAILPDFEPFEQLKKETQWLPIDPFAAVKLPGESELTVHLLKSRVPHIRQVAVLRNGDSRVGFVVRRQEGCDLVTLAPELRGNGLSADLLLATRVLRASLKFSEVPQLHLASKQLFCGGCYSAAGLASARAAHRLAVLRALAKGKAVPPEVLADYPHLLRSAHLIRQYALSSALA</sequence>
<dbReference type="EMBL" id="CP080095">
    <property type="protein sequence ID" value="QYD68166.1"/>
    <property type="molecule type" value="Genomic_DNA"/>
</dbReference>
<organism evidence="1 2">
    <name type="scientific">Paraburkholderia edwinii</name>
    <dbReference type="NCBI Taxonomy" id="2861782"/>
    <lineage>
        <taxon>Bacteria</taxon>
        <taxon>Pseudomonadati</taxon>
        <taxon>Pseudomonadota</taxon>
        <taxon>Betaproteobacteria</taxon>
        <taxon>Burkholderiales</taxon>
        <taxon>Burkholderiaceae</taxon>
        <taxon>Paraburkholderia</taxon>
    </lineage>
</organism>
<accession>A0ABX8UGY4</accession>
<dbReference type="RefSeq" id="WP_219797559.1">
    <property type="nucleotide sequence ID" value="NZ_CP080095.1"/>
</dbReference>
<proteinExistence type="predicted"/>
<evidence type="ECO:0000313" key="2">
    <source>
        <dbReference type="Proteomes" id="UP000826462"/>
    </source>
</evidence>
<protein>
    <recommendedName>
        <fullName evidence="3">N-acetyltransferase domain-containing protein</fullName>
    </recommendedName>
</protein>
<evidence type="ECO:0000313" key="1">
    <source>
        <dbReference type="EMBL" id="QYD68166.1"/>
    </source>
</evidence>
<evidence type="ECO:0008006" key="3">
    <source>
        <dbReference type="Google" id="ProtNLM"/>
    </source>
</evidence>
<keyword evidence="2" id="KW-1185">Reference proteome</keyword>
<name>A0ABX8UGY4_9BURK</name>
<dbReference type="Proteomes" id="UP000826462">
    <property type="component" value="Chromosome 1"/>
</dbReference>
<gene>
    <name evidence="1" type="ORF">KZJ38_18095</name>
</gene>
<reference evidence="1 2" key="1">
    <citation type="submission" date="2021-07" db="EMBL/GenBank/DDBJ databases">
        <title>Paraburkholderia edwinii protects Aspergillus sp. from phenazines by acting as a toxin sponge.</title>
        <authorList>
            <person name="Dahlstrom K.M."/>
            <person name="Newman D.K."/>
        </authorList>
    </citation>
    <scope>NUCLEOTIDE SEQUENCE [LARGE SCALE GENOMIC DNA]</scope>
    <source>
        <strain evidence="1 2">Pe01</strain>
    </source>
</reference>